<evidence type="ECO:0000313" key="10">
    <source>
        <dbReference type="Proteomes" id="UP000807504"/>
    </source>
</evidence>
<keyword evidence="2" id="KW-0963">Cytoplasm</keyword>
<dbReference type="SMART" id="SM00255">
    <property type="entry name" value="TIR"/>
    <property type="match status" value="1"/>
</dbReference>
<dbReference type="PANTHER" id="PTHR15079:SF3">
    <property type="entry name" value="MYELOID DIFFERENTIATION PRIMARY RESPONSE PROTEIN MYD88"/>
    <property type="match status" value="1"/>
</dbReference>
<dbReference type="OMA" id="SNECDFQ"/>
<evidence type="ECO:0000259" key="7">
    <source>
        <dbReference type="PROSITE" id="PS50017"/>
    </source>
</evidence>
<proteinExistence type="predicted"/>
<dbReference type="PROSITE" id="PS50017">
    <property type="entry name" value="DEATH_DOMAIN"/>
    <property type="match status" value="1"/>
</dbReference>
<feature type="domain" description="Death" evidence="7">
    <location>
        <begin position="41"/>
        <end position="104"/>
    </location>
</feature>
<name>A0A8T0F1D7_ARGBR</name>
<evidence type="ECO:0000256" key="4">
    <source>
        <dbReference type="ARBA" id="ARBA00022859"/>
    </source>
</evidence>
<dbReference type="EMBL" id="JABXBU010000030">
    <property type="protein sequence ID" value="KAF8784651.1"/>
    <property type="molecule type" value="Genomic_DNA"/>
</dbReference>
<dbReference type="Pfam" id="PF13676">
    <property type="entry name" value="TIR_2"/>
    <property type="match status" value="1"/>
</dbReference>
<comment type="subcellular location">
    <subcellularLocation>
        <location evidence="1">Cytoplasm</location>
    </subcellularLocation>
</comment>
<dbReference type="Proteomes" id="UP000807504">
    <property type="component" value="Unassembled WGS sequence"/>
</dbReference>
<dbReference type="OrthoDB" id="10037120at2759"/>
<keyword evidence="10" id="KW-1185">Reference proteome</keyword>
<dbReference type="GO" id="GO:0045087">
    <property type="term" value="P:innate immune response"/>
    <property type="evidence" value="ECO:0007669"/>
    <property type="project" value="UniProtKB-KW"/>
</dbReference>
<dbReference type="SUPFAM" id="SSF47986">
    <property type="entry name" value="DEATH domain"/>
    <property type="match status" value="1"/>
</dbReference>
<dbReference type="InterPro" id="IPR000157">
    <property type="entry name" value="TIR_dom"/>
</dbReference>
<gene>
    <name evidence="9" type="ORF">HNY73_010302</name>
</gene>
<protein>
    <submittedName>
        <fullName evidence="9">Myeloid differentiation primary response like protein</fullName>
    </submittedName>
</protein>
<feature type="domain" description="TIR" evidence="8">
    <location>
        <begin position="155"/>
        <end position="285"/>
    </location>
</feature>
<reference evidence="9" key="2">
    <citation type="submission" date="2020-06" db="EMBL/GenBank/DDBJ databases">
        <authorList>
            <person name="Sheffer M."/>
        </authorList>
    </citation>
    <scope>NUCLEOTIDE SEQUENCE</scope>
</reference>
<keyword evidence="4" id="KW-0391">Immunity</keyword>
<accession>A0A8T0F1D7</accession>
<evidence type="ECO:0000256" key="6">
    <source>
        <dbReference type="SAM" id="MobiDB-lite"/>
    </source>
</evidence>
<reference evidence="9" key="1">
    <citation type="journal article" date="2020" name="bioRxiv">
        <title>Chromosome-level reference genome of the European wasp spider Argiope bruennichi: a resource for studies on range expansion and evolutionary adaptation.</title>
        <authorList>
            <person name="Sheffer M.M."/>
            <person name="Hoppe A."/>
            <person name="Krehenwinkel H."/>
            <person name="Uhl G."/>
            <person name="Kuss A.W."/>
            <person name="Jensen L."/>
            <person name="Jensen C."/>
            <person name="Gillespie R.G."/>
            <person name="Hoff K.J."/>
            <person name="Prost S."/>
        </authorList>
    </citation>
    <scope>NUCLEOTIDE SEQUENCE</scope>
</reference>
<dbReference type="GO" id="GO:0005886">
    <property type="term" value="C:plasma membrane"/>
    <property type="evidence" value="ECO:0007669"/>
    <property type="project" value="TreeGrafter"/>
</dbReference>
<comment type="caution">
    <text evidence="9">The sequence shown here is derived from an EMBL/GenBank/DDBJ whole genome shotgun (WGS) entry which is preliminary data.</text>
</comment>
<evidence type="ECO:0000256" key="2">
    <source>
        <dbReference type="ARBA" id="ARBA00022490"/>
    </source>
</evidence>
<dbReference type="Pfam" id="PF00531">
    <property type="entry name" value="Death"/>
    <property type="match status" value="1"/>
</dbReference>
<dbReference type="SUPFAM" id="SSF52200">
    <property type="entry name" value="Toll/Interleukin receptor TIR domain"/>
    <property type="match status" value="1"/>
</dbReference>
<keyword evidence="3" id="KW-0399">Innate immunity</keyword>
<organism evidence="9 10">
    <name type="scientific">Argiope bruennichi</name>
    <name type="common">Wasp spider</name>
    <name type="synonym">Aranea bruennichi</name>
    <dbReference type="NCBI Taxonomy" id="94029"/>
    <lineage>
        <taxon>Eukaryota</taxon>
        <taxon>Metazoa</taxon>
        <taxon>Ecdysozoa</taxon>
        <taxon>Arthropoda</taxon>
        <taxon>Chelicerata</taxon>
        <taxon>Arachnida</taxon>
        <taxon>Araneae</taxon>
        <taxon>Araneomorphae</taxon>
        <taxon>Entelegynae</taxon>
        <taxon>Araneoidea</taxon>
        <taxon>Araneidae</taxon>
        <taxon>Argiope</taxon>
    </lineage>
</organism>
<dbReference type="Gene3D" id="3.40.50.10140">
    <property type="entry name" value="Toll/interleukin-1 receptor homology (TIR) domain"/>
    <property type="match status" value="1"/>
</dbReference>
<feature type="compositionally biased region" description="Low complexity" evidence="6">
    <location>
        <begin position="392"/>
        <end position="404"/>
    </location>
</feature>
<dbReference type="InterPro" id="IPR017281">
    <property type="entry name" value="Myelin_different_resp_MyD88"/>
</dbReference>
<dbReference type="SMART" id="SM00005">
    <property type="entry name" value="DEATH"/>
    <property type="match status" value="1"/>
</dbReference>
<dbReference type="GO" id="GO:0035325">
    <property type="term" value="F:Toll-like receptor binding"/>
    <property type="evidence" value="ECO:0007669"/>
    <property type="project" value="TreeGrafter"/>
</dbReference>
<dbReference type="GO" id="GO:0005737">
    <property type="term" value="C:cytoplasm"/>
    <property type="evidence" value="ECO:0007669"/>
    <property type="project" value="UniProtKB-SubCell"/>
</dbReference>
<dbReference type="GO" id="GO:0034142">
    <property type="term" value="P:toll-like receptor 4 signaling pathway"/>
    <property type="evidence" value="ECO:0007669"/>
    <property type="project" value="TreeGrafter"/>
</dbReference>
<keyword evidence="5" id="KW-0395">Inflammatory response</keyword>
<evidence type="ECO:0000256" key="3">
    <source>
        <dbReference type="ARBA" id="ARBA00022588"/>
    </source>
</evidence>
<dbReference type="GO" id="GO:0002755">
    <property type="term" value="P:MyD88-dependent toll-like receptor signaling pathway"/>
    <property type="evidence" value="ECO:0007669"/>
    <property type="project" value="InterPro"/>
</dbReference>
<dbReference type="FunFam" id="1.10.533.10:FF:000029">
    <property type="entry name" value="Myeloid differentiation primary response protein MyD88"/>
    <property type="match status" value="1"/>
</dbReference>
<dbReference type="CDD" id="cd08312">
    <property type="entry name" value="Death_MyD88"/>
    <property type="match status" value="1"/>
</dbReference>
<evidence type="ECO:0000256" key="1">
    <source>
        <dbReference type="ARBA" id="ARBA00004496"/>
    </source>
</evidence>
<dbReference type="PROSITE" id="PS50104">
    <property type="entry name" value="TIR"/>
    <property type="match status" value="1"/>
</dbReference>
<evidence type="ECO:0000259" key="8">
    <source>
        <dbReference type="PROSITE" id="PS50104"/>
    </source>
</evidence>
<evidence type="ECO:0000256" key="5">
    <source>
        <dbReference type="ARBA" id="ARBA00023198"/>
    </source>
</evidence>
<dbReference type="InterPro" id="IPR000488">
    <property type="entry name" value="Death_dom"/>
</dbReference>
<dbReference type="InterPro" id="IPR034249">
    <property type="entry name" value="MyD88_Death"/>
</dbReference>
<dbReference type="Gene3D" id="1.10.533.10">
    <property type="entry name" value="Death Domain, Fas"/>
    <property type="match status" value="1"/>
</dbReference>
<dbReference type="GO" id="GO:0050830">
    <property type="term" value="P:defense response to Gram-positive bacterium"/>
    <property type="evidence" value="ECO:0007669"/>
    <property type="project" value="TreeGrafter"/>
</dbReference>
<evidence type="ECO:0000313" key="9">
    <source>
        <dbReference type="EMBL" id="KAF8784651.1"/>
    </source>
</evidence>
<sequence length="424" mass="48184">MEKIDFNAIPAKVLNHSCRLHLGKLLNPEMKILSSNNYARDYRGLAEQMQFSFDDIRNFQRQGDPTMKILEEWTVQPDATIGKLIQFLENMGRHDVIQDLEQRFENDAKVYLQNLEREKESPLQVPEVSSCPYQSSQMNELNILTREDAFTGEPTYYDAYISYAHEDFEFVYNLVGYLEANGFKLFIRSRDLLAGHFEYETDMQLIQERCKRVLIVLTPNFIKCPACEVQAKFAASLGFAERYRKIIPILWKPCNIPMSLRFVSKIDFTKPGIQDWIWETLKSSLRDFPSLGGFIPSEKWEVQRKTGLPQLESSSPDTSNPAITFPSTASYSLNSDTSLSPCTSSVELVQDENLNDTIATNVKGSVTSKQKNKLFSFFHNKKFAKKGDADFSSASISSSSNATSGFHSQSGSGLSDDHDEDTHV</sequence>
<dbReference type="InterPro" id="IPR035897">
    <property type="entry name" value="Toll_tir_struct_dom_sf"/>
</dbReference>
<dbReference type="PANTHER" id="PTHR15079">
    <property type="entry name" value="MYD88"/>
    <property type="match status" value="1"/>
</dbReference>
<dbReference type="GO" id="GO:0008063">
    <property type="term" value="P:Toll signaling pathway"/>
    <property type="evidence" value="ECO:0007669"/>
    <property type="project" value="TreeGrafter"/>
</dbReference>
<dbReference type="GO" id="GO:0043123">
    <property type="term" value="P:positive regulation of canonical NF-kappaB signal transduction"/>
    <property type="evidence" value="ECO:0007669"/>
    <property type="project" value="InterPro"/>
</dbReference>
<dbReference type="InterPro" id="IPR011029">
    <property type="entry name" value="DEATH-like_dom_sf"/>
</dbReference>
<dbReference type="GO" id="GO:0070976">
    <property type="term" value="F:TIR domain binding"/>
    <property type="evidence" value="ECO:0007669"/>
    <property type="project" value="InterPro"/>
</dbReference>
<feature type="region of interest" description="Disordered" evidence="6">
    <location>
        <begin position="391"/>
        <end position="424"/>
    </location>
</feature>
<dbReference type="AlphaFoldDB" id="A0A8T0F1D7"/>